<dbReference type="SUPFAM" id="SSF46894">
    <property type="entry name" value="C-terminal effector domain of the bipartite response regulators"/>
    <property type="match status" value="1"/>
</dbReference>
<dbReference type="Gene3D" id="3.40.50.300">
    <property type="entry name" value="P-loop containing nucleotide triphosphate hydrolases"/>
    <property type="match status" value="1"/>
</dbReference>
<dbReference type="EMBL" id="JACHXO010000001">
    <property type="protein sequence ID" value="MBB3193697.1"/>
    <property type="molecule type" value="Genomic_DNA"/>
</dbReference>
<dbReference type="PROSITE" id="PS51755">
    <property type="entry name" value="OMPR_PHOB"/>
    <property type="match status" value="1"/>
</dbReference>
<evidence type="ECO:0000313" key="5">
    <source>
        <dbReference type="Proteomes" id="UP000574369"/>
    </source>
</evidence>
<reference evidence="4 5" key="1">
    <citation type="submission" date="2020-08" db="EMBL/GenBank/DDBJ databases">
        <title>Genomic Encyclopedia of Type Strains, Phase III (KMG-III): the genomes of soil and plant-associated and newly described type strains.</title>
        <authorList>
            <person name="Whitman W."/>
        </authorList>
    </citation>
    <scope>NUCLEOTIDE SEQUENCE [LARGE SCALE GENOMIC DNA]</scope>
    <source>
        <strain evidence="4 5">CECT 7247</strain>
    </source>
</reference>
<dbReference type="InterPro" id="IPR016032">
    <property type="entry name" value="Sig_transdc_resp-reg_C-effctor"/>
</dbReference>
<dbReference type="Gene3D" id="1.10.10.10">
    <property type="entry name" value="Winged helix-like DNA-binding domain superfamily/Winged helix DNA-binding domain"/>
    <property type="match status" value="1"/>
</dbReference>
<dbReference type="SUPFAM" id="SSF52540">
    <property type="entry name" value="P-loop containing nucleoside triphosphate hydrolases"/>
    <property type="match status" value="1"/>
</dbReference>
<accession>A0ABR6GNK2</accession>
<dbReference type="Pfam" id="PF25872">
    <property type="entry name" value="HTH_77"/>
    <property type="match status" value="1"/>
</dbReference>
<organism evidence="4 5">
    <name type="scientific">Roseateles terrae</name>
    <dbReference type="NCBI Taxonomy" id="431060"/>
    <lineage>
        <taxon>Bacteria</taxon>
        <taxon>Pseudomonadati</taxon>
        <taxon>Pseudomonadota</taxon>
        <taxon>Betaproteobacteria</taxon>
        <taxon>Burkholderiales</taxon>
        <taxon>Sphaerotilaceae</taxon>
        <taxon>Roseateles</taxon>
    </lineage>
</organism>
<feature type="domain" description="OmpR/PhoB-type" evidence="3">
    <location>
        <begin position="1"/>
        <end position="77"/>
    </location>
</feature>
<sequence length="865" mass="93901">MLADGVPVPLSGRQVDLLAALVVQRGAVVSKNDLLSTVWPGQVVEENNAAVHVSALRRVLGREAIVTVTGQGYRFALPLMEDEAPGAGAPAGAVTGDAGRFILAGPPTSTSPPVPTVRLKALPSLSVTVQGRDHDLQSLLSRLVRHRLVTVVGAPGIGKSTLALACAHERRQACRDGAVWVDLLQGGLSQEPACAVAVALGLDPATPLTTLLEVLRPMSLLLVLDNAEGHADRVAAFCHTLIEGTEDVTLMVTSRRVLRVPGERVLRTPPLSAPPQGRSVDDALSHGAVALFVDRVRAQGLPFALGQHNLDQVTMLCRRLDGHPLALQLAAGRLATFGLDSLCERLNDRYRLLTRGTQTGPRRHQSLRACMDDSHALLSEVERLMLRRLEPFEGGFTLEMAAAALSDRSLDAWTVAEALEGLVDHSLIQVDGDDRPRYELLESVRAYGLLQLEEHGEVHLARHMHAYTVHQLFERAARAFEMMPDERWIGEFAPELGNVRAALDWCVEHAPVLGLGLLAHALPLFELLGLRDEAGWRHAAFENELPHDLPPETLTRFCIDHASLMLPQDPAGAGVWFRRGLRASRTADDPSVRYRALCRQVLGDREISRAALRHAMGEMTALAGTCEGPHAERLKLLGLVARAHVWRLEGQAVEADKALCASLRLAREIGAAAWLMDDLERLITLLVAHGRSLPGAAVLVREWEAGAVDGAVRQRLRACRAAVLLAEGRVREARAVLELLTAADARFMAGADGPPLWMPLLAWLALAEGRDADAARLTGHVPNAWPQGAQQMPDAPWDALLQRLRMRMDDLQLADLREEGRRWLEVEALTAALAPAGELARESPRVVVAMRRSEPRCEGGPPVCS</sequence>
<evidence type="ECO:0000313" key="4">
    <source>
        <dbReference type="EMBL" id="MBB3193697.1"/>
    </source>
</evidence>
<proteinExistence type="predicted"/>
<keyword evidence="1 2" id="KW-0238">DNA-binding</keyword>
<evidence type="ECO:0000256" key="2">
    <source>
        <dbReference type="PROSITE-ProRule" id="PRU01091"/>
    </source>
</evidence>
<dbReference type="InterPro" id="IPR027417">
    <property type="entry name" value="P-loop_NTPase"/>
</dbReference>
<dbReference type="CDD" id="cd00383">
    <property type="entry name" value="trans_reg_C"/>
    <property type="match status" value="1"/>
</dbReference>
<dbReference type="Pfam" id="PF00486">
    <property type="entry name" value="Trans_reg_C"/>
    <property type="match status" value="1"/>
</dbReference>
<dbReference type="InterPro" id="IPR001867">
    <property type="entry name" value="OmpR/PhoB-type_DNA-bd"/>
</dbReference>
<comment type="caution">
    <text evidence="4">The sequence shown here is derived from an EMBL/GenBank/DDBJ whole genome shotgun (WGS) entry which is preliminary data.</text>
</comment>
<dbReference type="InterPro" id="IPR003593">
    <property type="entry name" value="AAA+_ATPase"/>
</dbReference>
<evidence type="ECO:0000256" key="1">
    <source>
        <dbReference type="ARBA" id="ARBA00023125"/>
    </source>
</evidence>
<dbReference type="SMART" id="SM00382">
    <property type="entry name" value="AAA"/>
    <property type="match status" value="1"/>
</dbReference>
<dbReference type="PRINTS" id="PR00364">
    <property type="entry name" value="DISEASERSIST"/>
</dbReference>
<gene>
    <name evidence="4" type="ORF">FHS28_001062</name>
</gene>
<dbReference type="PANTHER" id="PTHR47691:SF3">
    <property type="entry name" value="HTH-TYPE TRANSCRIPTIONAL REGULATOR RV0890C-RELATED"/>
    <property type="match status" value="1"/>
</dbReference>
<dbReference type="Proteomes" id="UP000574369">
    <property type="component" value="Unassembled WGS sequence"/>
</dbReference>
<dbReference type="InterPro" id="IPR058852">
    <property type="entry name" value="HTH_77"/>
</dbReference>
<dbReference type="InterPro" id="IPR036388">
    <property type="entry name" value="WH-like_DNA-bd_sf"/>
</dbReference>
<evidence type="ECO:0000259" key="3">
    <source>
        <dbReference type="PROSITE" id="PS51755"/>
    </source>
</evidence>
<feature type="DNA-binding region" description="OmpR/PhoB-type" evidence="2">
    <location>
        <begin position="1"/>
        <end position="77"/>
    </location>
</feature>
<dbReference type="SMART" id="SM00862">
    <property type="entry name" value="Trans_reg_C"/>
    <property type="match status" value="1"/>
</dbReference>
<name>A0ABR6GNK2_9BURK</name>
<keyword evidence="5" id="KW-1185">Reference proteome</keyword>
<dbReference type="PANTHER" id="PTHR47691">
    <property type="entry name" value="REGULATOR-RELATED"/>
    <property type="match status" value="1"/>
</dbReference>
<protein>
    <submittedName>
        <fullName evidence="4">ATPase</fullName>
    </submittedName>
</protein>